<keyword evidence="1" id="KW-0547">Nucleotide-binding</keyword>
<reference evidence="1 2" key="1">
    <citation type="journal article" date="2022" name="Int. J. Syst. Evol. Microbiol.">
        <title>Miniphocaeibacter halophilus sp. nov., an ammonium-tolerant acetate-producing bacterium isolated from a biogas system.</title>
        <authorList>
            <person name="Schnurer A."/>
            <person name="Singh A."/>
            <person name="Bi S."/>
            <person name="Qiao W."/>
            <person name="Westerholm M."/>
        </authorList>
    </citation>
    <scope>NUCLEOTIDE SEQUENCE [LARGE SCALE GENOMIC DNA]</scope>
    <source>
        <strain evidence="1 2">AMB_01</strain>
    </source>
</reference>
<keyword evidence="2" id="KW-1185">Reference proteome</keyword>
<proteinExistence type="predicted"/>
<dbReference type="EMBL" id="CP066744">
    <property type="protein sequence ID" value="QQK07093.1"/>
    <property type="molecule type" value="Genomic_DNA"/>
</dbReference>
<evidence type="ECO:0000313" key="1">
    <source>
        <dbReference type="EMBL" id="QQK07093.1"/>
    </source>
</evidence>
<keyword evidence="1" id="KW-0067">ATP-binding</keyword>
<accession>A0AC61MPL8</accession>
<name>A0AC61MPL8_9FIRM</name>
<sequence>MLRLLKFLKPREWFFFLINVVFISTQVFLDLKIPDYMTQITQILQTNGSLGEIINIGIRMVICALGSLGAAIICGFFAAKIAAVFGKRLRGTVFNRVQEFSKEEIKQFSTDSLITRSTNDITQIQMIIAIGAQMMIKAPIMAVWAILKIYGKNWQWSLTTGIAVLIMMVVIAIIGIFALPRFRRVQKLIDSINRVIRENLTGIRVVKAYNAEEYQENKFEKANEDLTKNNLFTGRLMGMLNPMMRILMNGIGLAIYWMGAYLIYNAGYMEKINLFSDMVVFTSYATQVVVSFMMLTMIFIMMPRAQVSANRINEVLDTKPSILDGDVTEVKDNIGEVEFKNVCFKYPDAEEYVLKNINFKVKPGETLAIIGSTGSGKSTIVDLIPRFYDATEGEVLVNGINVRDYKLNILDNYIGYVSQKTILVSGTIRSNIDYGDNGKGNITDEAIQNALEIAQAADFVNKLEDGVDSYVAQGGTNFSGGQKQRISIARAIARDPAIYIFDDSFSALDLKTDKMLRQALDRETSHATNIIVSQRIGSIKNADKILVMEDGEMAGLGTHEELIKDCKVYQEIAYSQLSQEELA</sequence>
<dbReference type="Proteomes" id="UP000595814">
    <property type="component" value="Chromosome"/>
</dbReference>
<protein>
    <submittedName>
        <fullName evidence="1">ABC transporter ATP-binding protein</fullName>
    </submittedName>
</protein>
<evidence type="ECO:0000313" key="2">
    <source>
        <dbReference type="Proteomes" id="UP000595814"/>
    </source>
</evidence>
<gene>
    <name evidence="1" type="ORF">JFY71_07090</name>
</gene>
<organism evidence="1 2">
    <name type="scientific">Miniphocaeibacter halophilus</name>
    <dbReference type="NCBI Taxonomy" id="2931922"/>
    <lineage>
        <taxon>Bacteria</taxon>
        <taxon>Bacillati</taxon>
        <taxon>Bacillota</taxon>
        <taxon>Tissierellia</taxon>
        <taxon>Tissierellales</taxon>
        <taxon>Peptoniphilaceae</taxon>
        <taxon>Miniphocaeibacter</taxon>
    </lineage>
</organism>